<accession>A0A7S1DCH3</accession>
<name>A0A7S1DCH3_CYCTE</name>
<feature type="compositionally biased region" description="Basic and acidic residues" evidence="1">
    <location>
        <begin position="208"/>
        <end position="221"/>
    </location>
</feature>
<organism evidence="2">
    <name type="scientific">Cyclophora tenuis</name>
    <name type="common">Marine diatom</name>
    <dbReference type="NCBI Taxonomy" id="216820"/>
    <lineage>
        <taxon>Eukaryota</taxon>
        <taxon>Sar</taxon>
        <taxon>Stramenopiles</taxon>
        <taxon>Ochrophyta</taxon>
        <taxon>Bacillariophyta</taxon>
        <taxon>Fragilariophyceae</taxon>
        <taxon>Fragilariophycidae</taxon>
        <taxon>Cyclophorales</taxon>
        <taxon>Cyclophoraceae</taxon>
        <taxon>Cyclophora</taxon>
    </lineage>
</organism>
<sequence length="230" mass="26306">MVNVVEWHQTQRRKGIVDTSTYANSVVSGIDTLVANQADIEDIDFINDHWAMYAIAEMAPWHSPPSIVDYAVRTAKIAAQRQIQDPSLETFGIYENRPDRGDWSATATATKSEGLCAVYSLLAEQQQQDASVVESLYRTIQYGVSYQLQAQLRLEQALYYKNPARILGAFGRSIHDSSTRNDYTQHNLGSLVCLKRVMEIREGIESLQKDTEEQRQKRLEREQEELQNYE</sequence>
<evidence type="ECO:0000256" key="1">
    <source>
        <dbReference type="SAM" id="MobiDB-lite"/>
    </source>
</evidence>
<dbReference type="AlphaFoldDB" id="A0A7S1DCH3"/>
<protein>
    <recommendedName>
        <fullName evidence="3">Cellulase</fullName>
    </recommendedName>
</protein>
<proteinExistence type="predicted"/>
<reference evidence="2" key="1">
    <citation type="submission" date="2021-01" db="EMBL/GenBank/DDBJ databases">
        <authorList>
            <person name="Corre E."/>
            <person name="Pelletier E."/>
            <person name="Niang G."/>
            <person name="Scheremetjew M."/>
            <person name="Finn R."/>
            <person name="Kale V."/>
            <person name="Holt S."/>
            <person name="Cochrane G."/>
            <person name="Meng A."/>
            <person name="Brown T."/>
            <person name="Cohen L."/>
        </authorList>
    </citation>
    <scope>NUCLEOTIDE SEQUENCE</scope>
    <source>
        <strain evidence="2">ECT3854</strain>
    </source>
</reference>
<evidence type="ECO:0000313" key="2">
    <source>
        <dbReference type="EMBL" id="CAD8944123.1"/>
    </source>
</evidence>
<dbReference type="EMBL" id="HBFW01023606">
    <property type="protein sequence ID" value="CAD8944123.1"/>
    <property type="molecule type" value="Transcribed_RNA"/>
</dbReference>
<gene>
    <name evidence="2" type="ORF">CTEN0397_LOCUS15193</name>
</gene>
<evidence type="ECO:0008006" key="3">
    <source>
        <dbReference type="Google" id="ProtNLM"/>
    </source>
</evidence>
<feature type="region of interest" description="Disordered" evidence="1">
    <location>
        <begin position="208"/>
        <end position="230"/>
    </location>
</feature>